<evidence type="ECO:0000313" key="2">
    <source>
        <dbReference type="EnsemblPlants" id="OGLUM10G10300.1"/>
    </source>
</evidence>
<organism evidence="2">
    <name type="scientific">Oryza glumipatula</name>
    <dbReference type="NCBI Taxonomy" id="40148"/>
    <lineage>
        <taxon>Eukaryota</taxon>
        <taxon>Viridiplantae</taxon>
        <taxon>Streptophyta</taxon>
        <taxon>Embryophyta</taxon>
        <taxon>Tracheophyta</taxon>
        <taxon>Spermatophyta</taxon>
        <taxon>Magnoliopsida</taxon>
        <taxon>Liliopsida</taxon>
        <taxon>Poales</taxon>
        <taxon>Poaceae</taxon>
        <taxon>BOP clade</taxon>
        <taxon>Oryzoideae</taxon>
        <taxon>Oryzeae</taxon>
        <taxon>Oryzinae</taxon>
        <taxon>Oryza</taxon>
    </lineage>
</organism>
<evidence type="ECO:0000313" key="3">
    <source>
        <dbReference type="Proteomes" id="UP000026961"/>
    </source>
</evidence>
<keyword evidence="3" id="KW-1185">Reference proteome</keyword>
<dbReference type="AlphaFoldDB" id="A0A0E0BAP8"/>
<dbReference type="HOGENOM" id="CLU_2691979_0_0_1"/>
<dbReference type="EnsemblPlants" id="OGLUM10G10300.1">
    <property type="protein sequence ID" value="OGLUM10G10300.1"/>
    <property type="gene ID" value="OGLUM10G10300"/>
</dbReference>
<dbReference type="Gramene" id="OGLUM10G10300.1">
    <property type="protein sequence ID" value="OGLUM10G10300.1"/>
    <property type="gene ID" value="OGLUM10G10300"/>
</dbReference>
<protein>
    <submittedName>
        <fullName evidence="2">Uncharacterized protein</fullName>
    </submittedName>
</protein>
<feature type="coiled-coil region" evidence="1">
    <location>
        <begin position="42"/>
        <end position="69"/>
    </location>
</feature>
<name>A0A0E0BAP8_9ORYZ</name>
<sequence>MDTTVWKPLVVLFAAMNTSDSSGYFPYYGVPVSEVSPYIRLIRASKRAIKRLNAEVDERAEERDEKRAVSLQSA</sequence>
<dbReference type="Proteomes" id="UP000026961">
    <property type="component" value="Chromosome 10"/>
</dbReference>
<proteinExistence type="predicted"/>
<accession>A0A0E0BAP8</accession>
<reference evidence="2" key="1">
    <citation type="submission" date="2015-04" db="UniProtKB">
        <authorList>
            <consortium name="EnsemblPlants"/>
        </authorList>
    </citation>
    <scope>IDENTIFICATION</scope>
</reference>
<evidence type="ECO:0000256" key="1">
    <source>
        <dbReference type="SAM" id="Coils"/>
    </source>
</evidence>
<keyword evidence="1" id="KW-0175">Coiled coil</keyword>
<reference evidence="2" key="2">
    <citation type="submission" date="2018-05" db="EMBL/GenBank/DDBJ databases">
        <title>OgluRS3 (Oryza glumaepatula Reference Sequence Version 3).</title>
        <authorList>
            <person name="Zhang J."/>
            <person name="Kudrna D."/>
            <person name="Lee S."/>
            <person name="Talag J."/>
            <person name="Welchert J."/>
            <person name="Wing R.A."/>
        </authorList>
    </citation>
    <scope>NUCLEOTIDE SEQUENCE [LARGE SCALE GENOMIC DNA]</scope>
</reference>